<organism evidence="3 4">
    <name type="scientific">Aliicoccus persicus</name>
    <dbReference type="NCBI Taxonomy" id="930138"/>
    <lineage>
        <taxon>Bacteria</taxon>
        <taxon>Bacillati</taxon>
        <taxon>Bacillota</taxon>
        <taxon>Bacilli</taxon>
        <taxon>Bacillales</taxon>
        <taxon>Staphylococcaceae</taxon>
        <taxon>Aliicoccus</taxon>
    </lineage>
</organism>
<gene>
    <name evidence="3" type="ORF">SAMN05192557_1667</name>
</gene>
<dbReference type="OrthoDB" id="9815425at2"/>
<keyword evidence="4" id="KW-1185">Reference proteome</keyword>
<dbReference type="InterPro" id="IPR013094">
    <property type="entry name" value="AB_hydrolase_3"/>
</dbReference>
<evidence type="ECO:0000313" key="4">
    <source>
        <dbReference type="Proteomes" id="UP000243605"/>
    </source>
</evidence>
<dbReference type="InterPro" id="IPR029058">
    <property type="entry name" value="AB_hydrolase_fold"/>
</dbReference>
<dbReference type="Gene3D" id="3.40.50.1820">
    <property type="entry name" value="alpha/beta hydrolase"/>
    <property type="match status" value="1"/>
</dbReference>
<dbReference type="InterPro" id="IPR050300">
    <property type="entry name" value="GDXG_lipolytic_enzyme"/>
</dbReference>
<dbReference type="PANTHER" id="PTHR48081:SF8">
    <property type="entry name" value="ALPHA_BETA HYDROLASE FOLD-3 DOMAIN-CONTAINING PROTEIN-RELATED"/>
    <property type="match status" value="1"/>
</dbReference>
<accession>A0A662Z728</accession>
<evidence type="ECO:0000256" key="1">
    <source>
        <dbReference type="ARBA" id="ARBA00022801"/>
    </source>
</evidence>
<dbReference type="SUPFAM" id="SSF53474">
    <property type="entry name" value="alpha/beta-Hydrolases"/>
    <property type="match status" value="1"/>
</dbReference>
<sequence length="309" mass="35878">MVRHLYKGTRSLSSLAVEKYMAHKDMKAQLTDPTLIESLINEQAGLNNDWYEIENYQMKTKVIETRDDGLQVYTINDQESNQKVVYYIHGGGWTFQPTEFHWHFLERLAQKTNSKVIVPLYPKHPNYNFKESYGKILPHFEAVMTSVNNSEDVTVMGDSSGGNMALGLAHHLCENKLSQPKQYILISACVDMHLDHPYIRYFEDKDKMLSVENDQILTEKWANGEPLTNPYLSPLYGNFEGVAPIHHFIGTYDVLYPDSIKFDKKLTKNNIPIDTYVYPEMQHVFPILPVLEARHARKKMYELIIKDEE</sequence>
<keyword evidence="1" id="KW-0378">Hydrolase</keyword>
<dbReference type="AlphaFoldDB" id="A0A662Z728"/>
<reference evidence="3 4" key="1">
    <citation type="submission" date="2016-10" db="EMBL/GenBank/DDBJ databases">
        <authorList>
            <person name="Varghese N."/>
            <person name="Submissions S."/>
        </authorList>
    </citation>
    <scope>NUCLEOTIDE SEQUENCE [LARGE SCALE GENOMIC DNA]</scope>
    <source>
        <strain evidence="3 4">IBRC-M10081</strain>
    </source>
</reference>
<protein>
    <submittedName>
        <fullName evidence="3">Acetyl esterase/lipase</fullName>
    </submittedName>
</protein>
<dbReference type="Proteomes" id="UP000243605">
    <property type="component" value="Unassembled WGS sequence"/>
</dbReference>
<feature type="domain" description="Alpha/beta hydrolase fold-3" evidence="2">
    <location>
        <begin position="85"/>
        <end position="285"/>
    </location>
</feature>
<dbReference type="Pfam" id="PF07859">
    <property type="entry name" value="Abhydrolase_3"/>
    <property type="match status" value="1"/>
</dbReference>
<dbReference type="RefSeq" id="WP_091475703.1">
    <property type="nucleotide sequence ID" value="NZ_FOIT01000005.1"/>
</dbReference>
<dbReference type="EMBL" id="FOIT01000005">
    <property type="protein sequence ID" value="SEW11295.1"/>
    <property type="molecule type" value="Genomic_DNA"/>
</dbReference>
<evidence type="ECO:0000313" key="3">
    <source>
        <dbReference type="EMBL" id="SEW11295.1"/>
    </source>
</evidence>
<dbReference type="GO" id="GO:0016787">
    <property type="term" value="F:hydrolase activity"/>
    <property type="evidence" value="ECO:0007669"/>
    <property type="project" value="UniProtKB-KW"/>
</dbReference>
<name>A0A662Z728_9STAP</name>
<proteinExistence type="predicted"/>
<dbReference type="PANTHER" id="PTHR48081">
    <property type="entry name" value="AB HYDROLASE SUPERFAMILY PROTEIN C4A8.06C"/>
    <property type="match status" value="1"/>
</dbReference>
<evidence type="ECO:0000259" key="2">
    <source>
        <dbReference type="Pfam" id="PF07859"/>
    </source>
</evidence>